<feature type="compositionally biased region" description="Low complexity" evidence="1">
    <location>
        <begin position="98"/>
        <end position="109"/>
    </location>
</feature>
<dbReference type="InterPro" id="IPR033643">
    <property type="entry name" value="SYLF_SH3YL1-like"/>
</dbReference>
<feature type="domain" description="Ysc84 actin-binding" evidence="2">
    <location>
        <begin position="253"/>
        <end position="376"/>
    </location>
</feature>
<dbReference type="InterPro" id="IPR051702">
    <property type="entry name" value="SH3_domain_YSC84-like"/>
</dbReference>
<keyword evidence="4" id="KW-1185">Reference proteome</keyword>
<dbReference type="CDD" id="cd11525">
    <property type="entry name" value="SYLF_SH3YL1_like"/>
    <property type="match status" value="1"/>
</dbReference>
<proteinExistence type="predicted"/>
<protein>
    <recommendedName>
        <fullName evidence="2">Ysc84 actin-binding domain-containing protein</fullName>
    </recommendedName>
</protein>
<feature type="region of interest" description="Disordered" evidence="1">
    <location>
        <begin position="62"/>
        <end position="148"/>
    </location>
</feature>
<organism evidence="3 4">
    <name type="scientific">Meripilus lineatus</name>
    <dbReference type="NCBI Taxonomy" id="2056292"/>
    <lineage>
        <taxon>Eukaryota</taxon>
        <taxon>Fungi</taxon>
        <taxon>Dikarya</taxon>
        <taxon>Basidiomycota</taxon>
        <taxon>Agaricomycotina</taxon>
        <taxon>Agaricomycetes</taxon>
        <taxon>Polyporales</taxon>
        <taxon>Meripilaceae</taxon>
        <taxon>Meripilus</taxon>
    </lineage>
</organism>
<dbReference type="GO" id="GO:0051017">
    <property type="term" value="P:actin filament bundle assembly"/>
    <property type="evidence" value="ECO:0007669"/>
    <property type="project" value="TreeGrafter"/>
</dbReference>
<reference evidence="3" key="1">
    <citation type="submission" date="2022-07" db="EMBL/GenBank/DDBJ databases">
        <title>Genome Sequence of Physisporinus lineatus.</title>
        <authorList>
            <person name="Buettner E."/>
        </authorList>
    </citation>
    <scope>NUCLEOTIDE SEQUENCE</scope>
    <source>
        <strain evidence="3">VT162</strain>
    </source>
</reference>
<dbReference type="GO" id="GO:0051015">
    <property type="term" value="F:actin filament binding"/>
    <property type="evidence" value="ECO:0007669"/>
    <property type="project" value="TreeGrafter"/>
</dbReference>
<dbReference type="AlphaFoldDB" id="A0AAD5VBF3"/>
<gene>
    <name evidence="3" type="ORF">NLI96_g3507</name>
</gene>
<dbReference type="GO" id="GO:0051666">
    <property type="term" value="P:actin cortical patch localization"/>
    <property type="evidence" value="ECO:0007669"/>
    <property type="project" value="TreeGrafter"/>
</dbReference>
<dbReference type="GO" id="GO:0035091">
    <property type="term" value="F:phosphatidylinositol binding"/>
    <property type="evidence" value="ECO:0007669"/>
    <property type="project" value="TreeGrafter"/>
</dbReference>
<dbReference type="PANTHER" id="PTHR15629">
    <property type="entry name" value="SH3YL1 PROTEIN"/>
    <property type="match status" value="1"/>
</dbReference>
<name>A0AAD5VBF3_9APHY</name>
<feature type="compositionally biased region" description="Pro residues" evidence="1">
    <location>
        <begin position="73"/>
        <end position="86"/>
    </location>
</feature>
<sequence>MAEIGFQVAYADACDYHAWGFPWFALFLRGTLRVSSRREEGKGGEIPMDAMGKTMVRTTGELAEVKSHKSRSPLPPAQPNRVPAPPLNFQHVTTSHLASAPPAADPNPSQGYVTRLGSASSGPQWYRSDCDPRPAHSTQHPIFNSDPPYHHPFRMSLLDKFRAGAQKAGIQATAFLKDGSNKLANESRDFVQGFSLPGEAEKAAKILESFLGLAVFSVLKAGFMFSGKAGSGLVIARLPDGSWSAPSCIATGGVGWGLQIGADITDFVIVLNSEDAVKAFSMGGNVTIGGNISAAAGPIGTGGSVQASLAHPAPLFSYSKSKGLFAGVSLEGTALIERKDANRDFYGSPVPAREILSGRVPPPEVASRLYEVIEAAEGIDESGLPENSYVPTAGNDHMDVRHGGTVFDADGL</sequence>
<evidence type="ECO:0000313" key="4">
    <source>
        <dbReference type="Proteomes" id="UP001212997"/>
    </source>
</evidence>
<evidence type="ECO:0000256" key="1">
    <source>
        <dbReference type="SAM" id="MobiDB-lite"/>
    </source>
</evidence>
<dbReference type="EMBL" id="JANAWD010000091">
    <property type="protein sequence ID" value="KAJ3487465.1"/>
    <property type="molecule type" value="Genomic_DNA"/>
</dbReference>
<dbReference type="PANTHER" id="PTHR15629:SF7">
    <property type="entry name" value="YSC84 ACTIN-BINDING DOMAIN-CONTAINING PROTEIN"/>
    <property type="match status" value="1"/>
</dbReference>
<accession>A0AAD5VBF3</accession>
<dbReference type="GO" id="GO:0030479">
    <property type="term" value="C:actin cortical patch"/>
    <property type="evidence" value="ECO:0007669"/>
    <property type="project" value="TreeGrafter"/>
</dbReference>
<dbReference type="Pfam" id="PF04366">
    <property type="entry name" value="Ysc84"/>
    <property type="match status" value="1"/>
</dbReference>
<dbReference type="InterPro" id="IPR007461">
    <property type="entry name" value="Ysc84_actin-binding"/>
</dbReference>
<dbReference type="Proteomes" id="UP001212997">
    <property type="component" value="Unassembled WGS sequence"/>
</dbReference>
<evidence type="ECO:0000313" key="3">
    <source>
        <dbReference type="EMBL" id="KAJ3487465.1"/>
    </source>
</evidence>
<comment type="caution">
    <text evidence="3">The sequence shown here is derived from an EMBL/GenBank/DDBJ whole genome shotgun (WGS) entry which is preliminary data.</text>
</comment>
<evidence type="ECO:0000259" key="2">
    <source>
        <dbReference type="Pfam" id="PF04366"/>
    </source>
</evidence>